<reference evidence="3" key="1">
    <citation type="submission" date="2022-11" db="EMBL/GenBank/DDBJ databases">
        <authorList>
            <person name="Scott C."/>
            <person name="Bruce N."/>
        </authorList>
    </citation>
    <scope>NUCLEOTIDE SEQUENCE</scope>
</reference>
<keyword evidence="1" id="KW-0539">Nucleus</keyword>
<keyword evidence="1" id="KW-0479">Metal-binding</keyword>
<organism evidence="3 4">
    <name type="scientific">Parascedosporium putredinis</name>
    <dbReference type="NCBI Taxonomy" id="1442378"/>
    <lineage>
        <taxon>Eukaryota</taxon>
        <taxon>Fungi</taxon>
        <taxon>Dikarya</taxon>
        <taxon>Ascomycota</taxon>
        <taxon>Pezizomycotina</taxon>
        <taxon>Sordariomycetes</taxon>
        <taxon>Hypocreomycetidae</taxon>
        <taxon>Microascales</taxon>
        <taxon>Microascaceae</taxon>
        <taxon>Parascedosporium</taxon>
    </lineage>
</organism>
<comment type="catalytic activity">
    <reaction evidence="1">
        <text>DNA(n) + a 2'-deoxyribonucleoside 5'-triphosphate = DNA(n+1) + diphosphate</text>
        <dbReference type="Rhea" id="RHEA:22508"/>
        <dbReference type="Rhea" id="RHEA-COMP:17339"/>
        <dbReference type="Rhea" id="RHEA-COMP:17340"/>
        <dbReference type="ChEBI" id="CHEBI:33019"/>
        <dbReference type="ChEBI" id="CHEBI:61560"/>
        <dbReference type="ChEBI" id="CHEBI:173112"/>
        <dbReference type="EC" id="2.7.7.49"/>
    </reaction>
</comment>
<name>A0A9P1H726_9PEZI</name>
<dbReference type="EMBL" id="CALLCH030000015">
    <property type="protein sequence ID" value="CAI4216743.1"/>
    <property type="molecule type" value="Genomic_DNA"/>
</dbReference>
<comment type="function">
    <text evidence="1">Telomerase is a ribonucleoprotein enzyme essential for the replication of chromosome termini in most eukaryotes. It elongates telomeres. It is a reverse transcriptase that adds simple sequence repeats to chromosome ends by copying a template sequence within the RNA component of the enzyme.</text>
</comment>
<evidence type="ECO:0000313" key="3">
    <source>
        <dbReference type="EMBL" id="CAI4216743.1"/>
    </source>
</evidence>
<keyword evidence="1" id="KW-0695">RNA-directed DNA polymerase</keyword>
<dbReference type="AlphaFoldDB" id="A0A9P1H726"/>
<comment type="subcellular location">
    <subcellularLocation>
        <location evidence="1">Nucleus</location>
    </subcellularLocation>
    <subcellularLocation>
        <location evidence="1">Chromosome</location>
        <location evidence="1">Telomere</location>
    </subcellularLocation>
</comment>
<accession>A0A9P1H726</accession>
<feature type="region of interest" description="Disordered" evidence="2">
    <location>
        <begin position="1"/>
        <end position="39"/>
    </location>
</feature>
<dbReference type="InterPro" id="IPR003545">
    <property type="entry name" value="Telomerase_RT"/>
</dbReference>
<comment type="similarity">
    <text evidence="1">Belongs to the reverse transcriptase family. Telomerase subfamily.</text>
</comment>
<evidence type="ECO:0000256" key="1">
    <source>
        <dbReference type="RuleBase" id="RU365061"/>
    </source>
</evidence>
<dbReference type="GO" id="GO:0070034">
    <property type="term" value="F:telomerase RNA binding"/>
    <property type="evidence" value="ECO:0007669"/>
    <property type="project" value="TreeGrafter"/>
</dbReference>
<evidence type="ECO:0000256" key="2">
    <source>
        <dbReference type="SAM" id="MobiDB-lite"/>
    </source>
</evidence>
<keyword evidence="1" id="KW-0779">Telomere</keyword>
<dbReference type="OrthoDB" id="289721at2759"/>
<dbReference type="EC" id="2.7.7.49" evidence="1"/>
<protein>
    <recommendedName>
        <fullName evidence="1">Telomerase reverse transcriptase</fullName>
        <ecNumber evidence="1">2.7.7.49</ecNumber>
    </recommendedName>
    <alternativeName>
        <fullName evidence="1">Telomerase catalytic subunit</fullName>
    </alternativeName>
</protein>
<dbReference type="GO" id="GO:0000781">
    <property type="term" value="C:chromosome, telomeric region"/>
    <property type="evidence" value="ECO:0007669"/>
    <property type="project" value="UniProtKB-SubCell"/>
</dbReference>
<keyword evidence="1" id="KW-0808">Transferase</keyword>
<comment type="caution">
    <text evidence="3">The sequence shown here is derived from an EMBL/GenBank/DDBJ whole genome shotgun (WGS) entry which is preliminary data.</text>
</comment>
<sequence>MSGREHLKRRRHEPPHAGAEQKRVCTSRPSPPDTGPPSRALLNLYYQRVTTLREYLLSRLPATSRARKKKISRLGTTTAVLSERETRVYHLLDTTLVGLSDKPYDQSEDRWREWVTYSQKHDGSHVSLTGDPAFSQSEIVDFTIWLLFSRSNKANGRPRHILCDGFRKTTGLNTGRQTGRAGERPSIPGLLSVFPNHHVEALKRPPWPHLLALLGQAGERIMIDLLVDCAIFQSVNAGLNNMWQLSGTPLSELDPLHLDAAPPLAQASGSCPPSVLR</sequence>
<feature type="compositionally biased region" description="Basic residues" evidence="2">
    <location>
        <begin position="1"/>
        <end position="13"/>
    </location>
</feature>
<dbReference type="GO" id="GO:0007004">
    <property type="term" value="P:telomere maintenance via telomerase"/>
    <property type="evidence" value="ECO:0007669"/>
    <property type="project" value="TreeGrafter"/>
</dbReference>
<dbReference type="GO" id="GO:0046872">
    <property type="term" value="F:metal ion binding"/>
    <property type="evidence" value="ECO:0007669"/>
    <property type="project" value="UniProtKB-KW"/>
</dbReference>
<dbReference type="GO" id="GO:0003720">
    <property type="term" value="F:telomerase activity"/>
    <property type="evidence" value="ECO:0007669"/>
    <property type="project" value="InterPro"/>
</dbReference>
<keyword evidence="1" id="KW-0460">Magnesium</keyword>
<keyword evidence="4" id="KW-1185">Reference proteome</keyword>
<proteinExistence type="inferred from homology"/>
<dbReference type="Proteomes" id="UP000838763">
    <property type="component" value="Unassembled WGS sequence"/>
</dbReference>
<dbReference type="PANTHER" id="PTHR12066">
    <property type="entry name" value="TELOMERASE REVERSE TRANSCRIPTASE"/>
    <property type="match status" value="1"/>
</dbReference>
<dbReference type="GO" id="GO:0000333">
    <property type="term" value="C:telomerase catalytic core complex"/>
    <property type="evidence" value="ECO:0007669"/>
    <property type="project" value="TreeGrafter"/>
</dbReference>
<gene>
    <name evidence="3" type="ORF">PPNO1_LOCUS6391</name>
</gene>
<keyword evidence="1" id="KW-0158">Chromosome</keyword>
<evidence type="ECO:0000313" key="4">
    <source>
        <dbReference type="Proteomes" id="UP000838763"/>
    </source>
</evidence>
<dbReference type="PANTHER" id="PTHR12066:SF0">
    <property type="entry name" value="TELOMERASE REVERSE TRANSCRIPTASE"/>
    <property type="match status" value="1"/>
</dbReference>
<keyword evidence="1" id="KW-0548">Nucleotidyltransferase</keyword>
<dbReference type="GO" id="GO:0042162">
    <property type="term" value="F:telomeric DNA binding"/>
    <property type="evidence" value="ECO:0007669"/>
    <property type="project" value="TreeGrafter"/>
</dbReference>